<dbReference type="EMBL" id="JBHTMV010000004">
    <property type="protein sequence ID" value="MFD1294409.1"/>
    <property type="molecule type" value="Genomic_DNA"/>
</dbReference>
<accession>A0ABW3WQ38</accession>
<dbReference type="Gene3D" id="2.60.120.200">
    <property type="match status" value="1"/>
</dbReference>
<gene>
    <name evidence="1" type="ORF">ACFQ5N_11230</name>
</gene>
<name>A0ABW3WQ38_9FLAO</name>
<reference evidence="2" key="1">
    <citation type="journal article" date="2019" name="Int. J. Syst. Evol. Microbiol.">
        <title>The Global Catalogue of Microorganisms (GCM) 10K type strain sequencing project: providing services to taxonomists for standard genome sequencing and annotation.</title>
        <authorList>
            <consortium name="The Broad Institute Genomics Platform"/>
            <consortium name="The Broad Institute Genome Sequencing Center for Infectious Disease"/>
            <person name="Wu L."/>
            <person name="Ma J."/>
        </authorList>
    </citation>
    <scope>NUCLEOTIDE SEQUENCE [LARGE SCALE GENOMIC DNA]</scope>
    <source>
        <strain evidence="2">CCUG 62221</strain>
    </source>
</reference>
<keyword evidence="2" id="KW-1185">Reference proteome</keyword>
<evidence type="ECO:0000313" key="2">
    <source>
        <dbReference type="Proteomes" id="UP001597241"/>
    </source>
</evidence>
<protein>
    <submittedName>
        <fullName evidence="1">Fibronectin type III</fullName>
    </submittedName>
</protein>
<dbReference type="RefSeq" id="WP_386809596.1">
    <property type="nucleotide sequence ID" value="NZ_JBHTMV010000004.1"/>
</dbReference>
<dbReference type="Proteomes" id="UP001597241">
    <property type="component" value="Unassembled WGS sequence"/>
</dbReference>
<sequence>MKKIALIVIVFSFQVQHIFAQVVLKADGPGETYELINSVFAPGYNAVEAPDCSHPEFGRHIDEIFDEELNDYVFRFFIHKSQDNDRCKKFDRQRNEIKSYKSSPENLKAVEGEKVIYKWKFKLPKNFQLSSNFTHLHQIKSVGGMYAGVPMYSLTARKGQPDKLELRYTSTKSQFTIEKVDITPFKGVWVEAEEIIAFGEEGSYSLVIKSVSTGKTLFKYKNKSTINWQKGAEFARPKWGVYRSLKSSNLLKDEQILFADFSIEELSK</sequence>
<proteinExistence type="predicted"/>
<organism evidence="1 2">
    <name type="scientific">Lutibacter holmesii</name>
    <dbReference type="NCBI Taxonomy" id="1137985"/>
    <lineage>
        <taxon>Bacteria</taxon>
        <taxon>Pseudomonadati</taxon>
        <taxon>Bacteroidota</taxon>
        <taxon>Flavobacteriia</taxon>
        <taxon>Flavobacteriales</taxon>
        <taxon>Flavobacteriaceae</taxon>
        <taxon>Lutibacter</taxon>
    </lineage>
</organism>
<evidence type="ECO:0000313" key="1">
    <source>
        <dbReference type="EMBL" id="MFD1294409.1"/>
    </source>
</evidence>
<comment type="caution">
    <text evidence="1">The sequence shown here is derived from an EMBL/GenBank/DDBJ whole genome shotgun (WGS) entry which is preliminary data.</text>
</comment>